<sequence>MSCASAALHLLKISKGDFATLRQKTVGTASFSTLTDAQVVTHNLLEAIRLVGTKAAATEATAERAFILIKKSDTSARSEQSGATGTTRSGPSAQTLRRRNLRTARSAKEQSDKSDTAPTDPSPPRAETASETPHTEAPAKPKASAGKY</sequence>
<feature type="region of interest" description="Disordered" evidence="1">
    <location>
        <begin position="69"/>
        <end position="148"/>
    </location>
</feature>
<organism evidence="2 3">
    <name type="scientific">Cymbomonas tetramitiformis</name>
    <dbReference type="NCBI Taxonomy" id="36881"/>
    <lineage>
        <taxon>Eukaryota</taxon>
        <taxon>Viridiplantae</taxon>
        <taxon>Chlorophyta</taxon>
        <taxon>Pyramimonadophyceae</taxon>
        <taxon>Pyramimonadales</taxon>
        <taxon>Pyramimonadaceae</taxon>
        <taxon>Cymbomonas</taxon>
    </lineage>
</organism>
<name>A0AAE0GEN9_9CHLO</name>
<feature type="compositionally biased region" description="Basic and acidic residues" evidence="1">
    <location>
        <begin position="106"/>
        <end position="115"/>
    </location>
</feature>
<reference evidence="2 3" key="1">
    <citation type="journal article" date="2015" name="Genome Biol. Evol.">
        <title>Comparative Genomics of a Bacterivorous Green Alga Reveals Evolutionary Causalities and Consequences of Phago-Mixotrophic Mode of Nutrition.</title>
        <authorList>
            <person name="Burns J.A."/>
            <person name="Paasch A."/>
            <person name="Narechania A."/>
            <person name="Kim E."/>
        </authorList>
    </citation>
    <scope>NUCLEOTIDE SEQUENCE [LARGE SCALE GENOMIC DNA]</scope>
    <source>
        <strain evidence="2 3">PLY_AMNH</strain>
    </source>
</reference>
<accession>A0AAE0GEN9</accession>
<dbReference type="AlphaFoldDB" id="A0AAE0GEN9"/>
<evidence type="ECO:0000313" key="3">
    <source>
        <dbReference type="Proteomes" id="UP001190700"/>
    </source>
</evidence>
<gene>
    <name evidence="2" type="ORF">CYMTET_15283</name>
</gene>
<evidence type="ECO:0000313" key="2">
    <source>
        <dbReference type="EMBL" id="KAK3276658.1"/>
    </source>
</evidence>
<proteinExistence type="predicted"/>
<keyword evidence="3" id="KW-1185">Reference proteome</keyword>
<dbReference type="Proteomes" id="UP001190700">
    <property type="component" value="Unassembled WGS sequence"/>
</dbReference>
<comment type="caution">
    <text evidence="2">The sequence shown here is derived from an EMBL/GenBank/DDBJ whole genome shotgun (WGS) entry which is preliminary data.</text>
</comment>
<feature type="compositionally biased region" description="Polar residues" evidence="1">
    <location>
        <begin position="77"/>
        <end position="95"/>
    </location>
</feature>
<evidence type="ECO:0000256" key="1">
    <source>
        <dbReference type="SAM" id="MobiDB-lite"/>
    </source>
</evidence>
<dbReference type="EMBL" id="LGRX02006445">
    <property type="protein sequence ID" value="KAK3276658.1"/>
    <property type="molecule type" value="Genomic_DNA"/>
</dbReference>
<protein>
    <submittedName>
        <fullName evidence="2">Uncharacterized protein</fullName>
    </submittedName>
</protein>